<name>A0A378VUH3_NEIGO</name>
<dbReference type="AlphaFoldDB" id="A0A378VUH3"/>
<accession>A0A378VUH3</accession>
<keyword evidence="2" id="KW-0031">Aminopeptidase</keyword>
<keyword evidence="2" id="KW-0378">Hydrolase</keyword>
<evidence type="ECO:0000256" key="1">
    <source>
        <dbReference type="SAM" id="MobiDB-lite"/>
    </source>
</evidence>
<feature type="region of interest" description="Disordered" evidence="1">
    <location>
        <begin position="42"/>
        <end position="72"/>
    </location>
</feature>
<evidence type="ECO:0000313" key="2">
    <source>
        <dbReference type="EMBL" id="SUA20703.1"/>
    </source>
</evidence>
<feature type="compositionally biased region" description="Low complexity" evidence="1">
    <location>
        <begin position="60"/>
        <end position="72"/>
    </location>
</feature>
<dbReference type="EC" id="3.4.11.1" evidence="2"/>
<keyword evidence="2" id="KW-0645">Protease</keyword>
<reference evidence="2" key="1">
    <citation type="submission" date="2018-06" db="EMBL/GenBank/DDBJ databases">
        <authorList>
            <consortium name="Pathogen Informatics"/>
            <person name="Doyle S."/>
        </authorList>
    </citation>
    <scope>NUCLEOTIDE SEQUENCE [LARGE SCALE GENOMIC DNA]</scope>
    <source>
        <strain evidence="2">NCTC11421</strain>
    </source>
</reference>
<dbReference type="GO" id="GO:0004177">
    <property type="term" value="F:aminopeptidase activity"/>
    <property type="evidence" value="ECO:0007669"/>
    <property type="project" value="UniProtKB-KW"/>
</dbReference>
<organism evidence="2">
    <name type="scientific">Neisseria gonorrhoeae</name>
    <dbReference type="NCBI Taxonomy" id="485"/>
    <lineage>
        <taxon>Bacteria</taxon>
        <taxon>Pseudomonadati</taxon>
        <taxon>Pseudomonadota</taxon>
        <taxon>Betaproteobacteria</taxon>
        <taxon>Neisseriales</taxon>
        <taxon>Neisseriaceae</taxon>
        <taxon>Neisseria</taxon>
    </lineage>
</organism>
<proteinExistence type="predicted"/>
<protein>
    <submittedName>
        <fullName evidence="2">AmpA</fullName>
        <ecNumber evidence="2">3.4.11.1</ecNumber>
    </submittedName>
</protein>
<dbReference type="EMBL" id="UGRI01000001">
    <property type="protein sequence ID" value="SUA20703.1"/>
    <property type="molecule type" value="Genomic_DNA"/>
</dbReference>
<sequence>MEFSTKTEILQEQQAGAQLFVCADKAPEHNTAAHALFSALEEGQNFPTPKSRRTTVCRQSPSSASKKPTAPR</sequence>
<gene>
    <name evidence="2" type="ORF">NCTC11421_00802</name>
</gene>